<reference evidence="11 12" key="1">
    <citation type="journal article" date="2009" name="Genome Res.">
        <title>Comparative genomics of protoploid Saccharomycetaceae.</title>
        <authorList>
            <consortium name="The Genolevures Consortium"/>
            <person name="Souciet J.-L."/>
            <person name="Dujon B."/>
            <person name="Gaillardin C."/>
            <person name="Johnston M."/>
            <person name="Baret P.V."/>
            <person name="Cliften P."/>
            <person name="Sherman D.J."/>
            <person name="Weissenbach J."/>
            <person name="Westhof E."/>
            <person name="Wincker P."/>
            <person name="Jubin C."/>
            <person name="Poulain J."/>
            <person name="Barbe V."/>
            <person name="Segurens B."/>
            <person name="Artiguenave F."/>
            <person name="Anthouard V."/>
            <person name="Vacherie B."/>
            <person name="Val M.-E."/>
            <person name="Fulton R.S."/>
            <person name="Minx P."/>
            <person name="Wilson R."/>
            <person name="Durrens P."/>
            <person name="Jean G."/>
            <person name="Marck C."/>
            <person name="Martin T."/>
            <person name="Nikolski M."/>
            <person name="Rolland T."/>
            <person name="Seret M.-L."/>
            <person name="Casaregola S."/>
            <person name="Despons L."/>
            <person name="Fairhead C."/>
            <person name="Fischer G."/>
            <person name="Lafontaine I."/>
            <person name="Leh V."/>
            <person name="Lemaire M."/>
            <person name="de Montigny J."/>
            <person name="Neuveglise C."/>
            <person name="Thierry A."/>
            <person name="Blanc-Lenfle I."/>
            <person name="Bleykasten C."/>
            <person name="Diffels J."/>
            <person name="Fritsch E."/>
            <person name="Frangeul L."/>
            <person name="Goeffon A."/>
            <person name="Jauniaux N."/>
            <person name="Kachouri-Lafond R."/>
            <person name="Payen C."/>
            <person name="Potier S."/>
            <person name="Pribylova L."/>
            <person name="Ozanne C."/>
            <person name="Richard G.-F."/>
            <person name="Sacerdot C."/>
            <person name="Straub M.-L."/>
            <person name="Talla E."/>
        </authorList>
    </citation>
    <scope>NUCLEOTIDE SEQUENCE [LARGE SCALE GENOMIC DNA]</scope>
    <source>
        <strain evidence="12">ATCC 56472 / CBS 6340 / NRRL Y-8284</strain>
    </source>
</reference>
<dbReference type="InterPro" id="IPR002889">
    <property type="entry name" value="WSC_carb-bd"/>
</dbReference>
<dbReference type="OrthoDB" id="2019572at2759"/>
<feature type="chain" id="PRO_5002950439" evidence="9">
    <location>
        <begin position="24"/>
        <end position="439"/>
    </location>
</feature>
<feature type="region of interest" description="Disordered" evidence="7">
    <location>
        <begin position="297"/>
        <end position="318"/>
    </location>
</feature>
<gene>
    <name evidence="11" type="ordered locus">KLTH0C09196g</name>
</gene>
<feature type="transmembrane region" description="Helical" evidence="8">
    <location>
        <begin position="322"/>
        <end position="346"/>
    </location>
</feature>
<evidence type="ECO:0000256" key="8">
    <source>
        <dbReference type="SAM" id="Phobius"/>
    </source>
</evidence>
<name>C5DEH2_LACTC</name>
<evidence type="ECO:0000259" key="10">
    <source>
        <dbReference type="PROSITE" id="PS51212"/>
    </source>
</evidence>
<dbReference type="PROSITE" id="PS51212">
    <property type="entry name" value="WSC"/>
    <property type="match status" value="1"/>
</dbReference>
<dbReference type="SMART" id="SM00321">
    <property type="entry name" value="WSC"/>
    <property type="match status" value="1"/>
</dbReference>
<dbReference type="HOGENOM" id="CLU_024893_1_1_1"/>
<keyword evidence="12" id="KW-1185">Reference proteome</keyword>
<keyword evidence="4 8" id="KW-1133">Transmembrane helix</keyword>
<dbReference type="InParanoid" id="C5DEH2"/>
<dbReference type="InterPro" id="IPR051836">
    <property type="entry name" value="Kremen_rcpt"/>
</dbReference>
<accession>C5DEH2</accession>
<dbReference type="AlphaFoldDB" id="C5DEH2"/>
<evidence type="ECO:0000256" key="5">
    <source>
        <dbReference type="ARBA" id="ARBA00023136"/>
    </source>
</evidence>
<dbReference type="PANTHER" id="PTHR24269:SF16">
    <property type="entry name" value="PROTEIN SLG1"/>
    <property type="match status" value="1"/>
</dbReference>
<keyword evidence="6" id="KW-0325">Glycoprotein</keyword>
<dbReference type="GeneID" id="8291498"/>
<proteinExistence type="predicted"/>
<dbReference type="RefSeq" id="XP_002552621.1">
    <property type="nucleotide sequence ID" value="XM_002552575.1"/>
</dbReference>
<comment type="subcellular location">
    <subcellularLocation>
        <location evidence="1">Membrane</location>
        <topology evidence="1">Single-pass membrane protein</topology>
    </subcellularLocation>
</comment>
<feature type="signal peptide" evidence="9">
    <location>
        <begin position="1"/>
        <end position="23"/>
    </location>
</feature>
<dbReference type="PANTHER" id="PTHR24269">
    <property type="entry name" value="KREMEN PROTEIN"/>
    <property type="match status" value="1"/>
</dbReference>
<protein>
    <submittedName>
        <fullName evidence="11">KLTH0C09196p</fullName>
    </submittedName>
</protein>
<dbReference type="GO" id="GO:0005886">
    <property type="term" value="C:plasma membrane"/>
    <property type="evidence" value="ECO:0007669"/>
    <property type="project" value="TreeGrafter"/>
</dbReference>
<dbReference type="CDD" id="cd12087">
    <property type="entry name" value="TM_EGFR-like"/>
    <property type="match status" value="1"/>
</dbReference>
<keyword evidence="2 8" id="KW-0812">Transmembrane</keyword>
<evidence type="ECO:0000256" key="3">
    <source>
        <dbReference type="ARBA" id="ARBA00022729"/>
    </source>
</evidence>
<dbReference type="OMA" id="HQETIFV"/>
<evidence type="ECO:0000313" key="11">
    <source>
        <dbReference type="EMBL" id="CAR22183.1"/>
    </source>
</evidence>
<feature type="region of interest" description="Disordered" evidence="7">
    <location>
        <begin position="126"/>
        <end position="261"/>
    </location>
</feature>
<evidence type="ECO:0000256" key="7">
    <source>
        <dbReference type="SAM" id="MobiDB-lite"/>
    </source>
</evidence>
<keyword evidence="5 8" id="KW-0472">Membrane</keyword>
<dbReference type="eggNOG" id="KOG4157">
    <property type="taxonomic scope" value="Eukaryota"/>
</dbReference>
<dbReference type="FunCoup" id="C5DEH2">
    <property type="interactions" value="144"/>
</dbReference>
<dbReference type="Pfam" id="PF01822">
    <property type="entry name" value="WSC"/>
    <property type="match status" value="1"/>
</dbReference>
<feature type="domain" description="WSC" evidence="10">
    <location>
        <begin position="27"/>
        <end position="118"/>
    </location>
</feature>
<evidence type="ECO:0000256" key="4">
    <source>
        <dbReference type="ARBA" id="ARBA00022989"/>
    </source>
</evidence>
<evidence type="ECO:0000256" key="2">
    <source>
        <dbReference type="ARBA" id="ARBA00022692"/>
    </source>
</evidence>
<dbReference type="STRING" id="559295.C5DEH2"/>
<keyword evidence="3 9" id="KW-0732">Signal</keyword>
<dbReference type="KEGG" id="lth:KLTH0C09196g"/>
<evidence type="ECO:0000256" key="9">
    <source>
        <dbReference type="SAM" id="SignalP"/>
    </source>
</evidence>
<sequence length="439" mass="44113">MKTLLKVPWAVLALTSMARVSQAATASYSQVGCYKEADLESALSSKGSYIYQSVSYCEEQCDGSEVAALLGGNTCYCGDASALGGASSGDSSNCNTKCAGWPYDTCGGSGYMQVYVREGVSVPSASASSSASSSSASSTSSSTSTSTSSSSSSSTKSSTSSSSQSSTTSSSTTRSSSTSASSSSSSSSTSSSASSTSSSDTSSSTSAATSSASSSSSPSSSSQPSSSSPASSSTSSSATPSSTSSTVSATNSPSVSATSVTLSRTTMVTASVSVVTLSNNNRSTMYVTATTIVEAPSSSAQANASTKNNSNGKSKKSLSGGAIAGVVIGAIVGSFLIAATVFFLFWRRRNRREADLEETKQHQPYSFGGTGAVPLAGATRRNTSLNASSSSNDAQFTDEYLQASPTFEDSFGRIRLSNGSLPDVTQEHGPLRIVNPDSD</sequence>
<feature type="compositionally biased region" description="Low complexity" evidence="7">
    <location>
        <begin position="302"/>
        <end position="318"/>
    </location>
</feature>
<organism evidence="11 12">
    <name type="scientific">Lachancea thermotolerans (strain ATCC 56472 / CBS 6340 / NRRL Y-8284)</name>
    <name type="common">Yeast</name>
    <name type="synonym">Kluyveromyces thermotolerans</name>
    <dbReference type="NCBI Taxonomy" id="559295"/>
    <lineage>
        <taxon>Eukaryota</taxon>
        <taxon>Fungi</taxon>
        <taxon>Dikarya</taxon>
        <taxon>Ascomycota</taxon>
        <taxon>Saccharomycotina</taxon>
        <taxon>Saccharomycetes</taxon>
        <taxon>Saccharomycetales</taxon>
        <taxon>Saccharomycetaceae</taxon>
        <taxon>Lachancea</taxon>
    </lineage>
</organism>
<dbReference type="EMBL" id="CU928167">
    <property type="protein sequence ID" value="CAR22183.1"/>
    <property type="molecule type" value="Genomic_DNA"/>
</dbReference>
<evidence type="ECO:0000256" key="6">
    <source>
        <dbReference type="ARBA" id="ARBA00023180"/>
    </source>
</evidence>
<evidence type="ECO:0000256" key="1">
    <source>
        <dbReference type="ARBA" id="ARBA00004167"/>
    </source>
</evidence>
<evidence type="ECO:0000313" key="12">
    <source>
        <dbReference type="Proteomes" id="UP000002036"/>
    </source>
</evidence>
<dbReference type="Proteomes" id="UP000002036">
    <property type="component" value="Chromosome C"/>
</dbReference>